<evidence type="ECO:0000313" key="5">
    <source>
        <dbReference type="EMBL" id="CAB3244394.1"/>
    </source>
</evidence>
<organism evidence="5">
    <name type="scientific">Phallusia mammillata</name>
    <dbReference type="NCBI Taxonomy" id="59560"/>
    <lineage>
        <taxon>Eukaryota</taxon>
        <taxon>Metazoa</taxon>
        <taxon>Chordata</taxon>
        <taxon>Tunicata</taxon>
        <taxon>Ascidiacea</taxon>
        <taxon>Phlebobranchia</taxon>
        <taxon>Ascidiidae</taxon>
        <taxon>Phallusia</taxon>
    </lineage>
</organism>
<evidence type="ECO:0000256" key="1">
    <source>
        <dbReference type="ARBA" id="ARBA00023054"/>
    </source>
</evidence>
<feature type="coiled-coil region" evidence="2">
    <location>
        <begin position="297"/>
        <end position="422"/>
    </location>
</feature>
<feature type="coiled-coil region" evidence="2">
    <location>
        <begin position="957"/>
        <end position="1011"/>
    </location>
</feature>
<feature type="domain" description="Protein FAM184A/B N-terminal" evidence="4">
    <location>
        <begin position="49"/>
        <end position="258"/>
    </location>
</feature>
<dbReference type="PANTHER" id="PTHR18870">
    <property type="entry name" value="PROTEIN TAG-278-RELATED"/>
    <property type="match status" value="1"/>
</dbReference>
<sequence length="1109" mass="129486">MATGKMSWQYYNNQQKHGQSYGNSSGNMGGDVQDMHLKMSKKIAQLTKVIYALNTKNDDNEAAMEALKDAHEEEMQQLLSETAAKIQQYRLKIGNELDLRRKVQNLEDCVESYTKERKLAVVEMDAFKHSVEERETELRSAHQKTVANLSRELLEAKAAFEQRIDDFENNMSSAERERHKNFDSVIMDYKSQIQNLNEQLNEQKNKFEAEHANLSESHSLQLASLRVELDKANQETKKCVEDYDGKMEKAKAFYERELMALKASSMSDEEMEKRWKDREARMKEESSRVELALRKRIKELTDEHAIQTDEIQSLNDQLHQSDAKANSTVDHIKDLRDQLAKLHTEYNATSDHAKFVEEELNTARERIDSQANDIIKKSSIIGTLEAIKLTQEESIRDLESQMKDLKKRYQDVDSERVALQKAQTDENGQLVQQLKVMGQRIQTMTDEKTALQKQFKRNLDELKLSHDEEVEGLKQQFENEANSMATNHQAEVDMMKTETQEAMDKLLREMQERIMKEASTFEEEKAAAISRLDEEKKEMKNELRKAHQEIKSLSDVISLHESGLGDASSRIEGLKSRISELENEVRDADGRRRTVEASAETLRADIKHQSHEHDRQVATLRSEHEEALRRLKRESEEKAEEETRLKLAELQARLASQYTDERREALLHLESRKEDELNAARAGWEEQIRQLSMQMTDMRNGFEAERHQMEHRVEEGRSEMTSLERRLRSEAQEAEIKLRSEMEKLIATHKMEIATLEQRKSDESRNTESKLLSQHREEMQSQMRAQQIALEALKDKMKREKMEEWERREQEFQQDVEEIKSQLQHQHSSTLDDVTRQYETQLATAKSSLEQQANASERKEEEYNRKLTDLEMELRNTTSQLNHLRDKVTEQNESLATVNRELDMKGQEILRVRSDAHGELRRREEELTRKFQTKQDRYEAETIRQKQAMVNDFNRATEALKDKLSSLNIALREAEEMYERRDSRPEDLDMINQLKELVRDRENQMQKLIDDKKYYQMELVNRETNFNKVFSAAPNVGVLNPRGKKKGQNTLSAPPRFTQQFVSVPNLNSIEPAMNGSNRLEPIRSGSTSPGGYKQLQPTPPQHPKKFLR</sequence>
<accession>A0A6F9DCK8</accession>
<feature type="region of interest" description="Disordered" evidence="3">
    <location>
        <begin position="1070"/>
        <end position="1109"/>
    </location>
</feature>
<keyword evidence="1 2" id="KW-0175">Coiled coil</keyword>
<reference evidence="5" key="1">
    <citation type="submission" date="2020-04" db="EMBL/GenBank/DDBJ databases">
        <authorList>
            <person name="Neveu A P."/>
        </authorList>
    </citation>
    <scope>NUCLEOTIDE SEQUENCE</scope>
    <source>
        <tissue evidence="5">Whole embryo</tissue>
    </source>
</reference>
<dbReference type="PANTHER" id="PTHR18870:SF9">
    <property type="entry name" value="PROTEIN TAG-278-RELATED"/>
    <property type="match status" value="1"/>
</dbReference>
<proteinExistence type="evidence at transcript level"/>
<feature type="coiled-coil region" evidence="2">
    <location>
        <begin position="53"/>
        <end position="88"/>
    </location>
</feature>
<evidence type="ECO:0000259" key="4">
    <source>
        <dbReference type="Pfam" id="PF15665"/>
    </source>
</evidence>
<dbReference type="Gene3D" id="1.20.5.340">
    <property type="match status" value="1"/>
</dbReference>
<evidence type="ECO:0000256" key="2">
    <source>
        <dbReference type="SAM" id="Coils"/>
    </source>
</evidence>
<dbReference type="InterPro" id="IPR039478">
    <property type="entry name" value="FAM184A/B_N"/>
</dbReference>
<evidence type="ECO:0000256" key="3">
    <source>
        <dbReference type="SAM" id="MobiDB-lite"/>
    </source>
</evidence>
<protein>
    <submittedName>
        <fullName evidence="5">Protein FAM184A-like</fullName>
    </submittedName>
</protein>
<dbReference type="Pfam" id="PF15665">
    <property type="entry name" value="FAM184"/>
    <property type="match status" value="1"/>
</dbReference>
<dbReference type="AlphaFoldDB" id="A0A6F9DCK8"/>
<feature type="coiled-coil region" evidence="2">
    <location>
        <begin position="139"/>
        <end position="242"/>
    </location>
</feature>
<dbReference type="EMBL" id="LR785027">
    <property type="protein sequence ID" value="CAB3244394.1"/>
    <property type="molecule type" value="mRNA"/>
</dbReference>
<gene>
    <name evidence="5" type="primary">Fam184a</name>
</gene>
<feature type="coiled-coil region" evidence="2">
    <location>
        <begin position="518"/>
        <end position="901"/>
    </location>
</feature>
<name>A0A6F9DCK8_9ASCI</name>